<dbReference type="PIRSF" id="PIRSF006621">
    <property type="entry name" value="Dus"/>
    <property type="match status" value="1"/>
</dbReference>
<keyword evidence="6 12" id="KW-0819">tRNA processing</keyword>
<evidence type="ECO:0000259" key="15">
    <source>
        <dbReference type="Pfam" id="PF01207"/>
    </source>
</evidence>
<feature type="active site" description="Proton donor" evidence="13">
    <location>
        <position position="110"/>
    </location>
</feature>
<dbReference type="SUPFAM" id="SSF51395">
    <property type="entry name" value="FMN-linked oxidoreductases"/>
    <property type="match status" value="1"/>
</dbReference>
<dbReference type="CDD" id="cd02801">
    <property type="entry name" value="DUS_like_FMN"/>
    <property type="match status" value="1"/>
</dbReference>
<dbReference type="GO" id="GO:0000049">
    <property type="term" value="F:tRNA binding"/>
    <property type="evidence" value="ECO:0007669"/>
    <property type="project" value="UniProtKB-KW"/>
</dbReference>
<evidence type="ECO:0000256" key="2">
    <source>
        <dbReference type="ARBA" id="ARBA00002790"/>
    </source>
</evidence>
<feature type="binding site" evidence="14">
    <location>
        <begin position="235"/>
        <end position="236"/>
    </location>
    <ligand>
        <name>FMN</name>
        <dbReference type="ChEBI" id="CHEBI:58210"/>
    </ligand>
</feature>
<dbReference type="PROSITE" id="PS01136">
    <property type="entry name" value="UPF0034"/>
    <property type="match status" value="1"/>
</dbReference>
<dbReference type="EMBL" id="LBTN01000001">
    <property type="protein sequence ID" value="KKQ41328.1"/>
    <property type="molecule type" value="Genomic_DNA"/>
</dbReference>
<evidence type="ECO:0000256" key="5">
    <source>
        <dbReference type="ARBA" id="ARBA00022643"/>
    </source>
</evidence>
<dbReference type="Gene3D" id="3.20.20.70">
    <property type="entry name" value="Aldolase class I"/>
    <property type="match status" value="1"/>
</dbReference>
<dbReference type="AlphaFoldDB" id="A0A0G0HDT1"/>
<feature type="binding site" evidence="14">
    <location>
        <position position="151"/>
    </location>
    <ligand>
        <name>FMN</name>
        <dbReference type="ChEBI" id="CHEBI:58210"/>
    </ligand>
</feature>
<dbReference type="InterPro" id="IPR001269">
    <property type="entry name" value="DUS_fam"/>
</dbReference>
<feature type="binding site" evidence="14">
    <location>
        <position position="79"/>
    </location>
    <ligand>
        <name>FMN</name>
        <dbReference type="ChEBI" id="CHEBI:58210"/>
    </ligand>
</feature>
<protein>
    <recommendedName>
        <fullName evidence="12">tRNA-dihydrouridine synthase</fullName>
        <ecNumber evidence="12">1.3.1.-</ecNumber>
    </recommendedName>
</protein>
<dbReference type="InterPro" id="IPR018517">
    <property type="entry name" value="tRNA_hU_synthase_CS"/>
</dbReference>
<dbReference type="Gene3D" id="1.10.1200.80">
    <property type="entry name" value="Putative flavin oxidoreducatase, domain 2"/>
    <property type="match status" value="1"/>
</dbReference>
<proteinExistence type="inferred from homology"/>
<dbReference type="EC" id="1.3.1.-" evidence="12"/>
<evidence type="ECO:0000256" key="3">
    <source>
        <dbReference type="ARBA" id="ARBA00022555"/>
    </source>
</evidence>
<evidence type="ECO:0000256" key="13">
    <source>
        <dbReference type="PIRSR" id="PIRSR006621-1"/>
    </source>
</evidence>
<keyword evidence="9 12" id="KW-0560">Oxidoreductase</keyword>
<feature type="binding site" evidence="14">
    <location>
        <position position="180"/>
    </location>
    <ligand>
        <name>FMN</name>
        <dbReference type="ChEBI" id="CHEBI:58210"/>
    </ligand>
</feature>
<evidence type="ECO:0000256" key="12">
    <source>
        <dbReference type="PIRNR" id="PIRNR006621"/>
    </source>
</evidence>
<comment type="cofactor">
    <cofactor evidence="1 12 14">
        <name>FMN</name>
        <dbReference type="ChEBI" id="CHEBI:58210"/>
    </cofactor>
</comment>
<feature type="domain" description="DUS-like FMN-binding" evidence="15">
    <location>
        <begin position="13"/>
        <end position="320"/>
    </location>
</feature>
<comment type="catalytic activity">
    <reaction evidence="11">
        <text>a 5,6-dihydrouridine in tRNA + NAD(+) = a uridine in tRNA + NADH + H(+)</text>
        <dbReference type="Rhea" id="RHEA:54452"/>
        <dbReference type="Rhea" id="RHEA-COMP:13339"/>
        <dbReference type="Rhea" id="RHEA-COMP:13887"/>
        <dbReference type="ChEBI" id="CHEBI:15378"/>
        <dbReference type="ChEBI" id="CHEBI:57540"/>
        <dbReference type="ChEBI" id="CHEBI:57945"/>
        <dbReference type="ChEBI" id="CHEBI:65315"/>
        <dbReference type="ChEBI" id="CHEBI:74443"/>
    </reaction>
</comment>
<evidence type="ECO:0000256" key="7">
    <source>
        <dbReference type="ARBA" id="ARBA00022857"/>
    </source>
</evidence>
<evidence type="ECO:0000256" key="6">
    <source>
        <dbReference type="ARBA" id="ARBA00022694"/>
    </source>
</evidence>
<dbReference type="PANTHER" id="PTHR45846">
    <property type="entry name" value="TRNA-DIHYDROURIDINE(47) SYNTHASE [NAD(P)(+)]-LIKE"/>
    <property type="match status" value="1"/>
</dbReference>
<accession>A0A0G0HDT1</accession>
<keyword evidence="8" id="KW-0694">RNA-binding</keyword>
<evidence type="ECO:0000256" key="8">
    <source>
        <dbReference type="ARBA" id="ARBA00022884"/>
    </source>
</evidence>
<evidence type="ECO:0000256" key="9">
    <source>
        <dbReference type="ARBA" id="ARBA00023002"/>
    </source>
</evidence>
<gene>
    <name evidence="16" type="ORF">US58_C0001G0002</name>
</gene>
<comment type="similarity">
    <text evidence="12">Belongs to the dus family.</text>
</comment>
<comment type="caution">
    <text evidence="16">The sequence shown here is derived from an EMBL/GenBank/DDBJ whole genome shotgun (WGS) entry which is preliminary data.</text>
</comment>
<keyword evidence="3" id="KW-0820">tRNA-binding</keyword>
<comment type="catalytic activity">
    <reaction evidence="10">
        <text>a 5,6-dihydrouridine in tRNA + NADP(+) = a uridine in tRNA + NADPH + H(+)</text>
        <dbReference type="Rhea" id="RHEA:23624"/>
        <dbReference type="Rhea" id="RHEA-COMP:13339"/>
        <dbReference type="Rhea" id="RHEA-COMP:13887"/>
        <dbReference type="ChEBI" id="CHEBI:15378"/>
        <dbReference type="ChEBI" id="CHEBI:57783"/>
        <dbReference type="ChEBI" id="CHEBI:58349"/>
        <dbReference type="ChEBI" id="CHEBI:65315"/>
        <dbReference type="ChEBI" id="CHEBI:74443"/>
    </reaction>
</comment>
<evidence type="ECO:0000256" key="10">
    <source>
        <dbReference type="ARBA" id="ARBA00048205"/>
    </source>
</evidence>
<keyword evidence="5 12" id="KW-0288">FMN</keyword>
<dbReference type="GO" id="GO:0017150">
    <property type="term" value="F:tRNA dihydrouridine synthase activity"/>
    <property type="evidence" value="ECO:0007669"/>
    <property type="project" value="InterPro"/>
</dbReference>
<evidence type="ECO:0000313" key="17">
    <source>
        <dbReference type="Proteomes" id="UP000034333"/>
    </source>
</evidence>
<evidence type="ECO:0000256" key="14">
    <source>
        <dbReference type="PIRSR" id="PIRSR006621-2"/>
    </source>
</evidence>
<comment type="function">
    <text evidence="2 12">Catalyzes the synthesis of 5,6-dihydrouridine (D), a modified base found in the D-loop of most tRNAs, via the reduction of the C5-C6 double bond in target uridines.</text>
</comment>
<dbReference type="STRING" id="1619036.US58_C0001G0002"/>
<keyword evidence="4 12" id="KW-0285">Flavoprotein</keyword>
<dbReference type="InterPro" id="IPR024036">
    <property type="entry name" value="tRNA-dHydroUridine_Synthase_C"/>
</dbReference>
<dbReference type="Pfam" id="PF01207">
    <property type="entry name" value="Dus"/>
    <property type="match status" value="1"/>
</dbReference>
<organism evidence="16 17">
    <name type="scientific">Candidatus Magasanikbacteria bacterium GW2011_GWA2_37_8</name>
    <dbReference type="NCBI Taxonomy" id="1619036"/>
    <lineage>
        <taxon>Bacteria</taxon>
        <taxon>Candidatus Magasanikiibacteriota</taxon>
    </lineage>
</organism>
<sequence length="323" mass="35790">MSWINSKQSIIALAPLADYTDGPFCRLCREQGVRNKDKGVNSDFVVFREMVSAEAIVRGSEKTLKMCEFDEIERPIVIQIFGGKTDIIVEAAKIVVSKYKPDGIDINMGCPVPKIAGKGHGGADLMRKPELAAEIVKALKMADLGVPISVKTRLGWLDDKEILDFAPRLEQAGVDAITLHGRTKIQGYAGKANWGRIGEVKKLLKIPLIANGDIVTLEDFKKCLEVTRADGVMIGRGALGRPWVFGQFGANSSQPIGCKEIKQIMLRHAELHLGYYGEKGIISLRKYLPWYLKGMENMKTVRTELVRANSLEELKQILQKIPS</sequence>
<name>A0A0G0HDT1_9BACT</name>
<dbReference type="Proteomes" id="UP000034333">
    <property type="component" value="Unassembled WGS sequence"/>
</dbReference>
<dbReference type="PATRIC" id="fig|1619036.3.peg.4"/>
<evidence type="ECO:0000256" key="11">
    <source>
        <dbReference type="ARBA" id="ARBA00048802"/>
    </source>
</evidence>
<dbReference type="PANTHER" id="PTHR45846:SF1">
    <property type="entry name" value="TRNA-DIHYDROURIDINE(47) SYNTHASE [NAD(P)(+)]-LIKE"/>
    <property type="match status" value="1"/>
</dbReference>
<evidence type="ECO:0000256" key="1">
    <source>
        <dbReference type="ARBA" id="ARBA00001917"/>
    </source>
</evidence>
<keyword evidence="7" id="KW-0521">NADP</keyword>
<keyword evidence="14" id="KW-0547">Nucleotide-binding</keyword>
<evidence type="ECO:0000313" key="16">
    <source>
        <dbReference type="EMBL" id="KKQ41328.1"/>
    </source>
</evidence>
<evidence type="ECO:0000256" key="4">
    <source>
        <dbReference type="ARBA" id="ARBA00022630"/>
    </source>
</evidence>
<dbReference type="InterPro" id="IPR035587">
    <property type="entry name" value="DUS-like_FMN-bd"/>
</dbReference>
<reference evidence="16 17" key="1">
    <citation type="journal article" date="2015" name="Nature">
        <title>rRNA introns, odd ribosomes, and small enigmatic genomes across a large radiation of phyla.</title>
        <authorList>
            <person name="Brown C.T."/>
            <person name="Hug L.A."/>
            <person name="Thomas B.C."/>
            <person name="Sharon I."/>
            <person name="Castelle C.J."/>
            <person name="Singh A."/>
            <person name="Wilkins M.J."/>
            <person name="Williams K.H."/>
            <person name="Banfield J.F."/>
        </authorList>
    </citation>
    <scope>NUCLEOTIDE SEQUENCE [LARGE SCALE GENOMIC DNA]</scope>
</reference>
<dbReference type="GO" id="GO:0050660">
    <property type="term" value="F:flavin adenine dinucleotide binding"/>
    <property type="evidence" value="ECO:0007669"/>
    <property type="project" value="InterPro"/>
</dbReference>
<dbReference type="InterPro" id="IPR013785">
    <property type="entry name" value="Aldolase_TIM"/>
</dbReference>